<dbReference type="Gene3D" id="1.10.260.40">
    <property type="entry name" value="lambda repressor-like DNA-binding domains"/>
    <property type="match status" value="1"/>
</dbReference>
<dbReference type="EMBL" id="BSDR01000001">
    <property type="protein sequence ID" value="GLI36181.1"/>
    <property type="molecule type" value="Genomic_DNA"/>
</dbReference>
<organism evidence="2 3">
    <name type="scientific">Desulforhabdus amnigena</name>
    <dbReference type="NCBI Taxonomy" id="40218"/>
    <lineage>
        <taxon>Bacteria</taxon>
        <taxon>Pseudomonadati</taxon>
        <taxon>Thermodesulfobacteriota</taxon>
        <taxon>Syntrophobacteria</taxon>
        <taxon>Syntrophobacterales</taxon>
        <taxon>Syntrophobacteraceae</taxon>
        <taxon>Desulforhabdus</taxon>
    </lineage>
</organism>
<feature type="domain" description="HTH cro/C1-type" evidence="1">
    <location>
        <begin position="5"/>
        <end position="60"/>
    </location>
</feature>
<dbReference type="InterPro" id="IPR001387">
    <property type="entry name" value="Cro/C1-type_HTH"/>
</dbReference>
<accession>A0A9W6LAZ0</accession>
<dbReference type="PROSITE" id="PS50943">
    <property type="entry name" value="HTH_CROC1"/>
    <property type="match status" value="1"/>
</dbReference>
<dbReference type="SUPFAM" id="SSF47413">
    <property type="entry name" value="lambda repressor-like DNA-binding domains"/>
    <property type="match status" value="1"/>
</dbReference>
<dbReference type="SMART" id="SM00530">
    <property type="entry name" value="HTH_XRE"/>
    <property type="match status" value="1"/>
</dbReference>
<dbReference type="Proteomes" id="UP001144372">
    <property type="component" value="Unassembled WGS sequence"/>
</dbReference>
<keyword evidence="3" id="KW-1185">Reference proteome</keyword>
<evidence type="ECO:0000313" key="2">
    <source>
        <dbReference type="EMBL" id="GLI36181.1"/>
    </source>
</evidence>
<evidence type="ECO:0000259" key="1">
    <source>
        <dbReference type="PROSITE" id="PS50943"/>
    </source>
</evidence>
<gene>
    <name evidence="2" type="ORF">DAMNIGENAA_36140</name>
</gene>
<dbReference type="CDD" id="cd00093">
    <property type="entry name" value="HTH_XRE"/>
    <property type="match status" value="1"/>
</dbReference>
<dbReference type="Pfam" id="PF13443">
    <property type="entry name" value="HTH_26"/>
    <property type="match status" value="1"/>
</dbReference>
<protein>
    <recommendedName>
        <fullName evidence="1">HTH cro/C1-type domain-containing protein</fullName>
    </recommendedName>
</protein>
<dbReference type="AlphaFoldDB" id="A0A9W6LAZ0"/>
<dbReference type="InterPro" id="IPR010982">
    <property type="entry name" value="Lambda_DNA-bd_dom_sf"/>
</dbReference>
<name>A0A9W6LAZ0_9BACT</name>
<reference evidence="2" key="1">
    <citation type="submission" date="2022-12" db="EMBL/GenBank/DDBJ databases">
        <title>Reference genome sequencing for broad-spectrum identification of bacterial and archaeal isolates by mass spectrometry.</title>
        <authorList>
            <person name="Sekiguchi Y."/>
            <person name="Tourlousse D.M."/>
        </authorList>
    </citation>
    <scope>NUCLEOTIDE SEQUENCE</scope>
    <source>
        <strain evidence="2">ASRB1</strain>
    </source>
</reference>
<comment type="caution">
    <text evidence="2">The sequence shown here is derived from an EMBL/GenBank/DDBJ whole genome shotgun (WGS) entry which is preliminary data.</text>
</comment>
<evidence type="ECO:0000313" key="3">
    <source>
        <dbReference type="Proteomes" id="UP001144372"/>
    </source>
</evidence>
<dbReference type="GO" id="GO:0003677">
    <property type="term" value="F:DNA binding"/>
    <property type="evidence" value="ECO:0007669"/>
    <property type="project" value="InterPro"/>
</dbReference>
<sequence>MKSKLKSVMKEKKVTVRELQKMSGVSLQTITKACDERINTCSVRSIYSIAKALEVSIVDLIEEEP</sequence>
<proteinExistence type="predicted"/>